<evidence type="ECO:0000256" key="1">
    <source>
        <dbReference type="SAM" id="Phobius"/>
    </source>
</evidence>
<dbReference type="Proteomes" id="UP000199341">
    <property type="component" value="Unassembled WGS sequence"/>
</dbReference>
<reference evidence="3 4" key="1">
    <citation type="submission" date="2016-10" db="EMBL/GenBank/DDBJ databases">
        <authorList>
            <person name="de Groot N.N."/>
        </authorList>
    </citation>
    <scope>NUCLEOTIDE SEQUENCE [LARGE SCALE GENOMIC DNA]</scope>
    <source>
        <strain evidence="3 4">CGMCC 4.2022</strain>
    </source>
</reference>
<dbReference type="InterPro" id="IPR018649">
    <property type="entry name" value="SHOCT"/>
</dbReference>
<dbReference type="EMBL" id="FNIE01000008">
    <property type="protein sequence ID" value="SDO25061.1"/>
    <property type="molecule type" value="Genomic_DNA"/>
</dbReference>
<keyword evidence="1" id="KW-1133">Transmembrane helix</keyword>
<gene>
    <name evidence="3" type="ORF">SAMN05216259_108288</name>
</gene>
<sequence length="108" mass="11748">MDTLAWHDGGPGPWILFVPLVWAAVVAVVITALRRTGLRGRGGWGGPFGAWQQRPPVSGSEHSPMAVLGRRFAAGEIDEEEYWRRMSVLEEHFARDPRGTRGGKGGAA</sequence>
<organism evidence="3 4">
    <name type="scientific">Actinacidiphila guanduensis</name>
    <dbReference type="NCBI Taxonomy" id="310781"/>
    <lineage>
        <taxon>Bacteria</taxon>
        <taxon>Bacillati</taxon>
        <taxon>Actinomycetota</taxon>
        <taxon>Actinomycetes</taxon>
        <taxon>Kitasatosporales</taxon>
        <taxon>Streptomycetaceae</taxon>
        <taxon>Actinacidiphila</taxon>
    </lineage>
</organism>
<dbReference type="Pfam" id="PF09851">
    <property type="entry name" value="SHOCT"/>
    <property type="match status" value="1"/>
</dbReference>
<feature type="transmembrane region" description="Helical" evidence="1">
    <location>
        <begin position="12"/>
        <end position="33"/>
    </location>
</feature>
<protein>
    <submittedName>
        <fullName evidence="3">Putative membrane protein</fullName>
    </submittedName>
</protein>
<evidence type="ECO:0000313" key="3">
    <source>
        <dbReference type="EMBL" id="SDO25061.1"/>
    </source>
</evidence>
<keyword evidence="4" id="KW-1185">Reference proteome</keyword>
<dbReference type="STRING" id="310781.SAMN05216259_108288"/>
<name>A0A1H0I1U1_9ACTN</name>
<proteinExistence type="predicted"/>
<dbReference type="OrthoDB" id="3748887at2"/>
<dbReference type="RefSeq" id="WP_093785821.1">
    <property type="nucleotide sequence ID" value="NZ_FNIE01000008.1"/>
</dbReference>
<evidence type="ECO:0000259" key="2">
    <source>
        <dbReference type="Pfam" id="PF09851"/>
    </source>
</evidence>
<keyword evidence="1" id="KW-0812">Transmembrane</keyword>
<dbReference type="AlphaFoldDB" id="A0A1H0I1U1"/>
<keyword evidence="1" id="KW-0472">Membrane</keyword>
<evidence type="ECO:0000313" key="4">
    <source>
        <dbReference type="Proteomes" id="UP000199341"/>
    </source>
</evidence>
<accession>A0A1H0I1U1</accession>
<feature type="domain" description="SHOCT" evidence="2">
    <location>
        <begin position="64"/>
        <end position="89"/>
    </location>
</feature>